<feature type="compositionally biased region" description="Low complexity" evidence="1">
    <location>
        <begin position="301"/>
        <end position="311"/>
    </location>
</feature>
<organism evidence="3 4">
    <name type="scientific">Lecanosticta acicola</name>
    <dbReference type="NCBI Taxonomy" id="111012"/>
    <lineage>
        <taxon>Eukaryota</taxon>
        <taxon>Fungi</taxon>
        <taxon>Dikarya</taxon>
        <taxon>Ascomycota</taxon>
        <taxon>Pezizomycotina</taxon>
        <taxon>Dothideomycetes</taxon>
        <taxon>Dothideomycetidae</taxon>
        <taxon>Mycosphaerellales</taxon>
        <taxon>Mycosphaerellaceae</taxon>
        <taxon>Lecanosticta</taxon>
    </lineage>
</organism>
<evidence type="ECO:0000313" key="3">
    <source>
        <dbReference type="EMBL" id="CAK4030754.1"/>
    </source>
</evidence>
<protein>
    <recommendedName>
        <fullName evidence="5">Metalloendopeptidase</fullName>
    </recommendedName>
</protein>
<evidence type="ECO:0000313" key="4">
    <source>
        <dbReference type="Proteomes" id="UP001296104"/>
    </source>
</evidence>
<dbReference type="Proteomes" id="UP001296104">
    <property type="component" value="Unassembled WGS sequence"/>
</dbReference>
<evidence type="ECO:0000256" key="1">
    <source>
        <dbReference type="SAM" id="MobiDB-lite"/>
    </source>
</evidence>
<feature type="signal peptide" evidence="2">
    <location>
        <begin position="1"/>
        <end position="23"/>
    </location>
</feature>
<dbReference type="AlphaFoldDB" id="A0AAI8Z1J5"/>
<proteinExistence type="predicted"/>
<comment type="caution">
    <text evidence="3">The sequence shown here is derived from an EMBL/GenBank/DDBJ whole genome shotgun (WGS) entry which is preliminary data.</text>
</comment>
<dbReference type="InterPro" id="IPR024079">
    <property type="entry name" value="MetalloPept_cat_dom_sf"/>
</dbReference>
<keyword evidence="2" id="KW-0732">Signal</keyword>
<accession>A0AAI8Z1J5</accession>
<dbReference type="Gene3D" id="3.40.390.10">
    <property type="entry name" value="Collagenase (Catalytic Domain)"/>
    <property type="match status" value="1"/>
</dbReference>
<dbReference type="EMBL" id="CAVMBE010000040">
    <property type="protein sequence ID" value="CAK4030754.1"/>
    <property type="molecule type" value="Genomic_DNA"/>
</dbReference>
<evidence type="ECO:0000256" key="2">
    <source>
        <dbReference type="SAM" id="SignalP"/>
    </source>
</evidence>
<dbReference type="GO" id="GO:0008237">
    <property type="term" value="F:metallopeptidase activity"/>
    <property type="evidence" value="ECO:0007669"/>
    <property type="project" value="InterPro"/>
</dbReference>
<sequence>MFSAHLLPSMLLAIPGILSLVTALPAPLEASHNLSKRWYGVVQAPADPKSGTGVYTWPVTERDPIRGNLAPIWYCFEDVYSAKTLTPIVRQAIQKWRPALSPNSAVVIGLHPECRGNGTRICKSLKHGDDALVISDERKPEGSPLSTTDYNYKDQEAGRHYIRFRGIGGDQTENELVRSMAHELGHVIGLAHEHQREGRDRAGLVVHSKSMADYYQAKTKVIDDKAAPEFAHITNDANGDRKMALVLQNPDLAKEYSIGEAINFMKGSQIGGEYLGFQEGGPFDWQSIMLYSSWQGAASLPNSAAPSSASSEGNEEDAIDEEPSHPSISRAVIVREGADGREHAIFQGGSYDASLAKPSRGDVQRVIALYPKRQNKS</sequence>
<evidence type="ECO:0008006" key="5">
    <source>
        <dbReference type="Google" id="ProtNLM"/>
    </source>
</evidence>
<gene>
    <name evidence="3" type="ORF">LECACI_7A005912</name>
</gene>
<dbReference type="SUPFAM" id="SSF55486">
    <property type="entry name" value="Metalloproteases ('zincins'), catalytic domain"/>
    <property type="match status" value="1"/>
</dbReference>
<keyword evidence="4" id="KW-1185">Reference proteome</keyword>
<feature type="region of interest" description="Disordered" evidence="1">
    <location>
        <begin position="301"/>
        <end position="329"/>
    </location>
</feature>
<reference evidence="3" key="1">
    <citation type="submission" date="2023-11" db="EMBL/GenBank/DDBJ databases">
        <authorList>
            <person name="Alioto T."/>
            <person name="Alioto T."/>
            <person name="Gomez Garrido J."/>
        </authorList>
    </citation>
    <scope>NUCLEOTIDE SEQUENCE</scope>
</reference>
<feature type="chain" id="PRO_5042475188" description="Metalloendopeptidase" evidence="2">
    <location>
        <begin position="24"/>
        <end position="377"/>
    </location>
</feature>
<name>A0AAI8Z1J5_9PEZI</name>